<dbReference type="Proteomes" id="UP000283786">
    <property type="component" value="Chromosome"/>
</dbReference>
<keyword evidence="2" id="KW-1185">Reference proteome</keyword>
<dbReference type="EMBL" id="CP060436">
    <property type="protein sequence ID" value="QPM91419.1"/>
    <property type="molecule type" value="Genomic_DNA"/>
</dbReference>
<sequence>MSFDDTYLPSRARRAIPRASKYHFVGQLTFLNAAGKSRALGFGSLLEYKAALCCIYRTDFHDLEEQLAPIMARTQGVAATAYWFDLRLTLASGQRIAISVKPEQVARTYKFQHAMQVIRHVAVPAMADHVHVVTERNIDPIRLSRVKLFHAARHPNPKLDLLVRSELAGMERPRTIRDFLDQTPVGRDGWWSVIRAIRSGIIVVADEEPITEHSIISSPGTA</sequence>
<evidence type="ECO:0008006" key="3">
    <source>
        <dbReference type="Google" id="ProtNLM"/>
    </source>
</evidence>
<reference evidence="1 2" key="1">
    <citation type="submission" date="2020-08" db="EMBL/GenBank/DDBJ databases">
        <title>Genome sequence of Rhodobacteraceae bacterium Lw-13e.</title>
        <authorList>
            <person name="Poehlein A."/>
            <person name="Wolter L."/>
            <person name="Daniel R."/>
            <person name="Brinkhoff T."/>
        </authorList>
    </citation>
    <scope>NUCLEOTIDE SEQUENCE [LARGE SCALE GENOMIC DNA]</scope>
    <source>
        <strain evidence="1 2">Lw-13e</strain>
    </source>
</reference>
<dbReference type="RefSeq" id="WP_119841121.1">
    <property type="nucleotide sequence ID" value="NZ_CP060436.1"/>
</dbReference>
<organism evidence="1 2">
    <name type="scientific">Pseudooceanicola algae</name>
    <dbReference type="NCBI Taxonomy" id="1537215"/>
    <lineage>
        <taxon>Bacteria</taxon>
        <taxon>Pseudomonadati</taxon>
        <taxon>Pseudomonadota</taxon>
        <taxon>Alphaproteobacteria</taxon>
        <taxon>Rhodobacterales</taxon>
        <taxon>Paracoccaceae</taxon>
        <taxon>Pseudooceanicola</taxon>
    </lineage>
</organism>
<gene>
    <name evidence="1" type="ORF">PSAL_026720</name>
</gene>
<evidence type="ECO:0000313" key="2">
    <source>
        <dbReference type="Proteomes" id="UP000283786"/>
    </source>
</evidence>
<protein>
    <recommendedName>
        <fullName evidence="3">TnsA endonuclease N-terminal domain-containing protein</fullName>
    </recommendedName>
</protein>
<evidence type="ECO:0000313" key="1">
    <source>
        <dbReference type="EMBL" id="QPM91419.1"/>
    </source>
</evidence>
<dbReference type="AlphaFoldDB" id="A0A418SBC4"/>
<dbReference type="OrthoDB" id="7846781at2"/>
<dbReference type="KEGG" id="palw:PSAL_026720"/>
<accession>A0A418SBC4</accession>
<proteinExistence type="predicted"/>
<name>A0A418SBC4_9RHOB</name>